<keyword evidence="3" id="KW-0479">Metal-binding</keyword>
<dbReference type="GO" id="GO:0020037">
    <property type="term" value="F:heme binding"/>
    <property type="evidence" value="ECO:0007669"/>
    <property type="project" value="InterPro"/>
</dbReference>
<dbReference type="GO" id="GO:0046872">
    <property type="term" value="F:metal ion binding"/>
    <property type="evidence" value="ECO:0007669"/>
    <property type="project" value="UniProtKB-KW"/>
</dbReference>
<dbReference type="PIRSF" id="PIRSF037487">
    <property type="entry name" value="Sulfite_red_assimil"/>
    <property type="match status" value="1"/>
</dbReference>
<dbReference type="PANTHER" id="PTHR43809:SF1">
    <property type="entry name" value="NITRITE REDUCTASE (NADH) LARGE SUBUNIT"/>
    <property type="match status" value="1"/>
</dbReference>
<evidence type="ECO:0000256" key="3">
    <source>
        <dbReference type="ARBA" id="ARBA00022723"/>
    </source>
</evidence>
<dbReference type="PATRIC" id="fig|1719120.3.peg.2137"/>
<name>A0A0P8AA35_9EURY</name>
<evidence type="ECO:0000259" key="8">
    <source>
        <dbReference type="Pfam" id="PF03460"/>
    </source>
</evidence>
<dbReference type="SUPFAM" id="SSF56014">
    <property type="entry name" value="Nitrite and sulphite reductase 4Fe-4S domain-like"/>
    <property type="match status" value="1"/>
</dbReference>
<dbReference type="SUPFAM" id="SSF55124">
    <property type="entry name" value="Nitrite/Sulfite reductase N-terminal domain-like"/>
    <property type="match status" value="1"/>
</dbReference>
<dbReference type="Proteomes" id="UP000050360">
    <property type="component" value="Unassembled WGS sequence"/>
</dbReference>
<evidence type="ECO:0000256" key="1">
    <source>
        <dbReference type="ARBA" id="ARBA00022485"/>
    </source>
</evidence>
<reference evidence="9 10" key="1">
    <citation type="submission" date="2015-09" db="EMBL/GenBank/DDBJ databases">
        <title>A metagenomics-based metabolic model of nitrate-dependent anaerobic oxidation of methane by Methanoperedens-like archaea.</title>
        <authorList>
            <person name="Arshad A."/>
            <person name="Speth D.R."/>
            <person name="De Graaf R.M."/>
            <person name="Op Den Camp H.J."/>
            <person name="Jetten M.S."/>
            <person name="Welte C.U."/>
        </authorList>
    </citation>
    <scope>NUCLEOTIDE SEQUENCE [LARGE SCALE GENOMIC DNA]</scope>
</reference>
<dbReference type="InterPro" id="IPR045854">
    <property type="entry name" value="NO2/SO3_Rdtase_4Fe4S_sf"/>
</dbReference>
<evidence type="ECO:0000313" key="10">
    <source>
        <dbReference type="Proteomes" id="UP000050360"/>
    </source>
</evidence>
<dbReference type="EMBL" id="LKCM01000140">
    <property type="protein sequence ID" value="KPQ43494.1"/>
    <property type="molecule type" value="Genomic_DNA"/>
</dbReference>
<dbReference type="InterPro" id="IPR052034">
    <property type="entry name" value="NasD-like"/>
</dbReference>
<feature type="domain" description="Nitrite/Sulfite reductase ferredoxin-like" evidence="8">
    <location>
        <begin position="12"/>
        <end position="76"/>
    </location>
</feature>
<comment type="caution">
    <text evidence="9">The sequence shown here is derived from an EMBL/GenBank/DDBJ whole genome shotgun (WGS) entry which is preliminary data.</text>
</comment>
<gene>
    <name evidence="9" type="ORF">MPEBLZ_01960</name>
</gene>
<feature type="domain" description="Nitrite/sulphite reductase 4Fe-4S" evidence="7">
    <location>
        <begin position="84"/>
        <end position="217"/>
    </location>
</feature>
<dbReference type="AlphaFoldDB" id="A0A0P8AA35"/>
<proteinExistence type="predicted"/>
<dbReference type="Pfam" id="PF03460">
    <property type="entry name" value="NIR_SIR_ferr"/>
    <property type="match status" value="1"/>
</dbReference>
<dbReference type="PROSITE" id="PS00365">
    <property type="entry name" value="NIR_SIR"/>
    <property type="match status" value="1"/>
</dbReference>
<keyword evidence="6" id="KW-0411">Iron-sulfur</keyword>
<dbReference type="PANTHER" id="PTHR43809">
    <property type="entry name" value="NITRITE REDUCTASE (NADH) LARGE SUBUNIT"/>
    <property type="match status" value="1"/>
</dbReference>
<evidence type="ECO:0000256" key="5">
    <source>
        <dbReference type="ARBA" id="ARBA00023004"/>
    </source>
</evidence>
<dbReference type="InterPro" id="IPR005117">
    <property type="entry name" value="NiRdtase/SiRdtase_haem-b_fer"/>
</dbReference>
<keyword evidence="5" id="KW-0408">Iron</keyword>
<evidence type="ECO:0000259" key="7">
    <source>
        <dbReference type="Pfam" id="PF01077"/>
    </source>
</evidence>
<dbReference type="Gene3D" id="3.30.413.10">
    <property type="entry name" value="Sulfite Reductase Hemoprotein, domain 1"/>
    <property type="match status" value="1"/>
</dbReference>
<dbReference type="InterPro" id="IPR006067">
    <property type="entry name" value="NO2/SO3_Rdtase_4Fe4S_dom"/>
</dbReference>
<dbReference type="InterPro" id="IPR017220">
    <property type="entry name" value="Sulphite_reductase_assimil"/>
</dbReference>
<dbReference type="InterPro" id="IPR036136">
    <property type="entry name" value="Nit/Sulf_reduc_fer-like_dom_sf"/>
</dbReference>
<dbReference type="InterPro" id="IPR006066">
    <property type="entry name" value="NO2/SO3_Rdtase_FeS/sirohaem_BS"/>
</dbReference>
<keyword evidence="2" id="KW-0349">Heme</keyword>
<accession>A0A0P8AA35</accession>
<dbReference type="Pfam" id="PF01077">
    <property type="entry name" value="NIR_SIR"/>
    <property type="match status" value="1"/>
</dbReference>
<keyword evidence="1" id="KW-0004">4Fe-4S</keyword>
<organism evidence="9 10">
    <name type="scientific">Candidatus Methanoperedens nitratireducens</name>
    <dbReference type="NCBI Taxonomy" id="1392998"/>
    <lineage>
        <taxon>Archaea</taxon>
        <taxon>Methanobacteriati</taxon>
        <taxon>Methanobacteriota</taxon>
        <taxon>Stenosarchaea group</taxon>
        <taxon>Methanomicrobia</taxon>
        <taxon>Methanosarcinales</taxon>
        <taxon>ANME-2 cluster</taxon>
        <taxon>Candidatus Methanoperedentaceae</taxon>
        <taxon>Candidatus Methanoperedens</taxon>
    </lineage>
</organism>
<evidence type="ECO:0000256" key="6">
    <source>
        <dbReference type="ARBA" id="ARBA00023014"/>
    </source>
</evidence>
<protein>
    <submittedName>
        <fullName evidence="9">Sulfite reductase, assimilatory-type</fullName>
    </submittedName>
</protein>
<evidence type="ECO:0000256" key="2">
    <source>
        <dbReference type="ARBA" id="ARBA00022617"/>
    </source>
</evidence>
<dbReference type="PRINTS" id="PR00397">
    <property type="entry name" value="SIROHAEM"/>
</dbReference>
<sequence length="218" mass="23704">MAKDMLEKGAISQRDGKTFAVAPHIPGGIIDVAGLRKIADIAEKYNAQALKLTSAQRIAIVGIKPEDLDNLWDDLQMKPAHAAGLCVRSVKICPGTTFCKKGQQDSVGIGLKLDEKNYGKELPSKLKIGVSGCLNSCSEHIIKDIGIVGTSKGWNITVGGSAGLKPRLGVTLNENLSDEEALDTVDRIIEYYKRHSKKKRLGEFIDEIGFEKFKAEIQ</sequence>
<dbReference type="GO" id="GO:0016491">
    <property type="term" value="F:oxidoreductase activity"/>
    <property type="evidence" value="ECO:0007669"/>
    <property type="project" value="UniProtKB-KW"/>
</dbReference>
<dbReference type="GO" id="GO:0051539">
    <property type="term" value="F:4 iron, 4 sulfur cluster binding"/>
    <property type="evidence" value="ECO:0007669"/>
    <property type="project" value="UniProtKB-KW"/>
</dbReference>
<dbReference type="Gene3D" id="3.90.480.10">
    <property type="entry name" value="Sulfite Reductase Hemoprotein,Domain 2"/>
    <property type="match status" value="1"/>
</dbReference>
<evidence type="ECO:0000313" key="9">
    <source>
        <dbReference type="EMBL" id="KPQ43494.1"/>
    </source>
</evidence>
<evidence type="ECO:0000256" key="4">
    <source>
        <dbReference type="ARBA" id="ARBA00023002"/>
    </source>
</evidence>
<keyword evidence="4" id="KW-0560">Oxidoreductase</keyword>